<evidence type="ECO:0000259" key="1">
    <source>
        <dbReference type="PROSITE" id="PS50994"/>
    </source>
</evidence>
<dbReference type="PANTHER" id="PTHR37984:SF5">
    <property type="entry name" value="PROTEIN NYNRIN-LIKE"/>
    <property type="match status" value="1"/>
</dbReference>
<comment type="caution">
    <text evidence="2">The sequence shown here is derived from an EMBL/GenBank/DDBJ whole genome shotgun (WGS) entry which is preliminary data.</text>
</comment>
<dbReference type="GO" id="GO:0015074">
    <property type="term" value="P:DNA integration"/>
    <property type="evidence" value="ECO:0007669"/>
    <property type="project" value="InterPro"/>
</dbReference>
<dbReference type="InterPro" id="IPR036397">
    <property type="entry name" value="RNaseH_sf"/>
</dbReference>
<organism evidence="2 3">
    <name type="scientific">Frankliniella fusca</name>
    <dbReference type="NCBI Taxonomy" id="407009"/>
    <lineage>
        <taxon>Eukaryota</taxon>
        <taxon>Metazoa</taxon>
        <taxon>Ecdysozoa</taxon>
        <taxon>Arthropoda</taxon>
        <taxon>Hexapoda</taxon>
        <taxon>Insecta</taxon>
        <taxon>Pterygota</taxon>
        <taxon>Neoptera</taxon>
        <taxon>Paraneoptera</taxon>
        <taxon>Thysanoptera</taxon>
        <taxon>Terebrantia</taxon>
        <taxon>Thripoidea</taxon>
        <taxon>Thripidae</taxon>
        <taxon>Frankliniella</taxon>
    </lineage>
</organism>
<dbReference type="InterPro" id="IPR050951">
    <property type="entry name" value="Retrovirus_Pol_polyprotein"/>
</dbReference>
<sequence>MTVTHRELEEDKYRSEWKKSYNEALFKLVDKVQRKDNAFMFRRERYLRLIAEVKDALKHRTKSKYYKRLAKYGVKVLAEKEWLVEAHPALPVAEEGDDQDEGGAPPEDTRRYFVCAEELFDVLYRTHVRGGHGGQNRMKAELKKKYVNITQKVIMMFLRLCKACAKKQSSRSRGVVVRPMVFREMNSRCQVDLIDMQSSPDGEYRFIMVYQDHLTKFCQLRALKRKTAEEVVENLIDIFCIFDAPCVLQSDNGREFANAVVYNLKERWPGLHIVHGKPRRSQTQGSVERCNQDVENILATLLETEQASNWAARLRHVQYMKNTALHLGIKMSPYEAMFGRQASPGLAHLPDEVAEGLESEQQLMDVLAGTRSSLCGIPLHRTKCGTDGLCTLCAKKQKQVGSRITARSNLQKQAEKMLAMSSKKLRAAEIGDSVTVPVPEFDRGKADPRTVLCVVVERADDLYKLGNENGTIDRLYSRNQFNLLPERLLKLEDVCSTEKPLRSLVTAASLLGGQGFERCNCKQGCKTSKCSCRKKKNRFATRSATGDQTVQTKMK</sequence>
<evidence type="ECO:0000313" key="2">
    <source>
        <dbReference type="EMBL" id="KAK3927020.1"/>
    </source>
</evidence>
<protein>
    <submittedName>
        <fullName evidence="2">KRAB-A domain-containing protein 2</fullName>
    </submittedName>
</protein>
<dbReference type="PANTHER" id="PTHR37984">
    <property type="entry name" value="PROTEIN CBG26694"/>
    <property type="match status" value="1"/>
</dbReference>
<keyword evidence="3" id="KW-1185">Reference proteome</keyword>
<dbReference type="PROSITE" id="PS50994">
    <property type="entry name" value="INTEGRASE"/>
    <property type="match status" value="1"/>
</dbReference>
<reference evidence="2" key="2">
    <citation type="journal article" date="2023" name="BMC Genomics">
        <title>Pest status, molecular evolution, and epigenetic factors derived from the genome assembly of Frankliniella fusca, a thysanopteran phytovirus vector.</title>
        <authorList>
            <person name="Catto M.A."/>
            <person name="Labadie P.E."/>
            <person name="Jacobson A.L."/>
            <person name="Kennedy G.G."/>
            <person name="Srinivasan R."/>
            <person name="Hunt B.G."/>
        </authorList>
    </citation>
    <scope>NUCLEOTIDE SEQUENCE</scope>
    <source>
        <strain evidence="2">PL_HMW_Pooled</strain>
    </source>
</reference>
<dbReference type="Gene3D" id="3.30.420.10">
    <property type="entry name" value="Ribonuclease H-like superfamily/Ribonuclease H"/>
    <property type="match status" value="1"/>
</dbReference>
<dbReference type="GO" id="GO:0003676">
    <property type="term" value="F:nucleic acid binding"/>
    <property type="evidence" value="ECO:0007669"/>
    <property type="project" value="InterPro"/>
</dbReference>
<accession>A0AAE1LPJ2</accession>
<dbReference type="Proteomes" id="UP001219518">
    <property type="component" value="Unassembled WGS sequence"/>
</dbReference>
<name>A0AAE1LPJ2_9NEOP</name>
<feature type="domain" description="Integrase catalytic" evidence="1">
    <location>
        <begin position="175"/>
        <end position="341"/>
    </location>
</feature>
<dbReference type="EMBL" id="JAHWGI010001277">
    <property type="protein sequence ID" value="KAK3927020.1"/>
    <property type="molecule type" value="Genomic_DNA"/>
</dbReference>
<dbReference type="AlphaFoldDB" id="A0AAE1LPJ2"/>
<evidence type="ECO:0000313" key="3">
    <source>
        <dbReference type="Proteomes" id="UP001219518"/>
    </source>
</evidence>
<dbReference type="InterPro" id="IPR012337">
    <property type="entry name" value="RNaseH-like_sf"/>
</dbReference>
<reference evidence="2" key="1">
    <citation type="submission" date="2021-07" db="EMBL/GenBank/DDBJ databases">
        <authorList>
            <person name="Catto M.A."/>
            <person name="Jacobson A."/>
            <person name="Kennedy G."/>
            <person name="Labadie P."/>
            <person name="Hunt B.G."/>
            <person name="Srinivasan R."/>
        </authorList>
    </citation>
    <scope>NUCLEOTIDE SEQUENCE</scope>
    <source>
        <strain evidence="2">PL_HMW_Pooled</strain>
        <tissue evidence="2">Head</tissue>
    </source>
</reference>
<gene>
    <name evidence="2" type="ORF">KUF71_002765</name>
</gene>
<proteinExistence type="predicted"/>
<dbReference type="SUPFAM" id="SSF53098">
    <property type="entry name" value="Ribonuclease H-like"/>
    <property type="match status" value="1"/>
</dbReference>
<dbReference type="InterPro" id="IPR001584">
    <property type="entry name" value="Integrase_cat-core"/>
</dbReference>